<dbReference type="GO" id="GO:0005634">
    <property type="term" value="C:nucleus"/>
    <property type="evidence" value="ECO:0007669"/>
    <property type="project" value="UniProtKB-SubCell"/>
</dbReference>
<accession>A0A0B7AMD9</accession>
<name>A0A0B7AMD9_9EUPU</name>
<evidence type="ECO:0000313" key="5">
    <source>
        <dbReference type="EMBL" id="CEK82209.1"/>
    </source>
</evidence>
<evidence type="ECO:0000256" key="2">
    <source>
        <dbReference type="ARBA" id="ARBA00010801"/>
    </source>
</evidence>
<feature type="domain" description="GCF C-terminal" evidence="4">
    <location>
        <begin position="29"/>
        <end position="241"/>
    </location>
</feature>
<evidence type="ECO:0000256" key="3">
    <source>
        <dbReference type="ARBA" id="ARBA00023242"/>
    </source>
</evidence>
<protein>
    <recommendedName>
        <fullName evidence="4">GCF C-terminal domain-containing protein</fullName>
    </recommendedName>
</protein>
<dbReference type="Pfam" id="PF07842">
    <property type="entry name" value="GCFC"/>
    <property type="match status" value="1"/>
</dbReference>
<comment type="subcellular location">
    <subcellularLocation>
        <location evidence="1">Nucleus</location>
    </subcellularLocation>
</comment>
<gene>
    <name evidence="5" type="primary">ORF130200</name>
</gene>
<comment type="similarity">
    <text evidence="2">Belongs to the GCF family.</text>
</comment>
<dbReference type="EMBL" id="HACG01035344">
    <property type="protein sequence ID" value="CEK82209.1"/>
    <property type="molecule type" value="Transcribed_RNA"/>
</dbReference>
<evidence type="ECO:0000256" key="1">
    <source>
        <dbReference type="ARBA" id="ARBA00004123"/>
    </source>
</evidence>
<dbReference type="InterPro" id="IPR012890">
    <property type="entry name" value="GCFC2-like"/>
</dbReference>
<reference evidence="5" key="1">
    <citation type="submission" date="2014-12" db="EMBL/GenBank/DDBJ databases">
        <title>Insight into the proteome of Arion vulgaris.</title>
        <authorList>
            <person name="Aradska J."/>
            <person name="Bulat T."/>
            <person name="Smidak R."/>
            <person name="Sarate P."/>
            <person name="Gangsoo J."/>
            <person name="Sialana F."/>
            <person name="Bilban M."/>
            <person name="Lubec G."/>
        </authorList>
    </citation>
    <scope>NUCLEOTIDE SEQUENCE</scope>
    <source>
        <tissue evidence="5">Skin</tissue>
    </source>
</reference>
<organism evidence="5">
    <name type="scientific">Arion vulgaris</name>
    <dbReference type="NCBI Taxonomy" id="1028688"/>
    <lineage>
        <taxon>Eukaryota</taxon>
        <taxon>Metazoa</taxon>
        <taxon>Spiralia</taxon>
        <taxon>Lophotrochozoa</taxon>
        <taxon>Mollusca</taxon>
        <taxon>Gastropoda</taxon>
        <taxon>Heterobranchia</taxon>
        <taxon>Euthyneura</taxon>
        <taxon>Panpulmonata</taxon>
        <taxon>Eupulmonata</taxon>
        <taxon>Stylommatophora</taxon>
        <taxon>Helicina</taxon>
        <taxon>Arionoidea</taxon>
        <taxon>Arionidae</taxon>
        <taxon>Arion</taxon>
    </lineage>
</organism>
<dbReference type="PANTHER" id="PTHR12214:SF0">
    <property type="entry name" value="LD29489P"/>
    <property type="match status" value="1"/>
</dbReference>
<dbReference type="InterPro" id="IPR022783">
    <property type="entry name" value="GCFC_dom"/>
</dbReference>
<keyword evidence="3" id="KW-0539">Nucleus</keyword>
<sequence>MLKVSSDMEDMFKTQETMFDDVLEDFSEIDYVKERFEKWKFTYGESYKDAYIGLCLPKLFTPLIRKELILWNPLDEACADFEDSHWFNCLVFLGYREGIEVDRTDDDLRTLPSITEKLILPKLTFLVENVWDPLSTTQTARLVNLTIKLTRDYPTIHAQSKNFRTYLEAVVARLKKTLDDDVFMPMYPLSVLDNRSSGPAVFFHRQSWSCIKLLGNILSWHQLISAPVLQKLALSGLLNRYIVIGLVSSHINREALHKCQTIISTFPKDWFTNLEGDSTIPQLENLCRYLVSAAKTLHKATALEKDNERLEGRELVKQISKHLVNIHAMDHAMSLANEFSFKIS</sequence>
<dbReference type="GO" id="GO:0000398">
    <property type="term" value="P:mRNA splicing, via spliceosome"/>
    <property type="evidence" value="ECO:0007669"/>
    <property type="project" value="InterPro"/>
</dbReference>
<evidence type="ECO:0000259" key="4">
    <source>
        <dbReference type="Pfam" id="PF07842"/>
    </source>
</evidence>
<dbReference type="PANTHER" id="PTHR12214">
    <property type="entry name" value="GC-RICH SEQUENCE DNA-BINDING FACTOR"/>
    <property type="match status" value="1"/>
</dbReference>
<dbReference type="AlphaFoldDB" id="A0A0B7AMD9"/>
<dbReference type="GO" id="GO:0003677">
    <property type="term" value="F:DNA binding"/>
    <property type="evidence" value="ECO:0007669"/>
    <property type="project" value="InterPro"/>
</dbReference>
<proteinExistence type="inferred from homology"/>